<protein>
    <recommendedName>
        <fullName evidence="4">Tryptophan 2-monooxygenase</fullName>
        <ecNumber evidence="3">1.13.12.3</ecNumber>
    </recommendedName>
</protein>
<name>A0AAP2GIY2_9BACT</name>
<dbReference type="PANTHER" id="PTHR10742">
    <property type="entry name" value="FLAVIN MONOAMINE OXIDASE"/>
    <property type="match status" value="1"/>
</dbReference>
<dbReference type="GO" id="GO:0050361">
    <property type="term" value="F:tryptophan 2-monooxygenase activity"/>
    <property type="evidence" value="ECO:0007669"/>
    <property type="project" value="UniProtKB-EC"/>
</dbReference>
<organism evidence="8 9">
    <name type="scientific">Dawidia soli</name>
    <dbReference type="NCBI Taxonomy" id="2782352"/>
    <lineage>
        <taxon>Bacteria</taxon>
        <taxon>Pseudomonadati</taxon>
        <taxon>Bacteroidota</taxon>
        <taxon>Cytophagia</taxon>
        <taxon>Cytophagales</taxon>
        <taxon>Chryseotaleaceae</taxon>
        <taxon>Dawidia</taxon>
    </lineage>
</organism>
<dbReference type="PANTHER" id="PTHR10742:SF410">
    <property type="entry name" value="LYSINE-SPECIFIC HISTONE DEMETHYLASE 2"/>
    <property type="match status" value="1"/>
</dbReference>
<dbReference type="PROSITE" id="PS51257">
    <property type="entry name" value="PROKAR_LIPOPROTEIN"/>
    <property type="match status" value="1"/>
</dbReference>
<evidence type="ECO:0000256" key="2">
    <source>
        <dbReference type="ARBA" id="ARBA00005833"/>
    </source>
</evidence>
<evidence type="ECO:0000313" key="8">
    <source>
        <dbReference type="EMBL" id="MBT1687413.1"/>
    </source>
</evidence>
<evidence type="ECO:0000256" key="6">
    <source>
        <dbReference type="ARBA" id="ARBA00047321"/>
    </source>
</evidence>
<dbReference type="EMBL" id="JAHESC010000016">
    <property type="protein sequence ID" value="MBT1687413.1"/>
    <property type="molecule type" value="Genomic_DNA"/>
</dbReference>
<dbReference type="InterPro" id="IPR050281">
    <property type="entry name" value="Flavin_monoamine_oxidase"/>
</dbReference>
<gene>
    <name evidence="8" type="ORF">KK078_12660</name>
</gene>
<dbReference type="InterPro" id="IPR002937">
    <property type="entry name" value="Amino_oxidase"/>
</dbReference>
<dbReference type="InterPro" id="IPR036188">
    <property type="entry name" value="FAD/NAD-bd_sf"/>
</dbReference>
<feature type="domain" description="Amine oxidase" evidence="7">
    <location>
        <begin position="251"/>
        <end position="481"/>
    </location>
</feature>
<accession>A0AAP2GIY2</accession>
<keyword evidence="5" id="KW-0073">Auxin biosynthesis</keyword>
<dbReference type="Proteomes" id="UP001319180">
    <property type="component" value="Unassembled WGS sequence"/>
</dbReference>
<sequence>MKRRQALQQIGVGVSAGLVLPAWLAACSDKDPQPEIQYDGVVGIIGAGAAGLHAADILRSKGVKVRIFEASSVLGGRVRTLRQFDQPTASLSFSTTDPPISKYPFELGAAFIEGTDSELARVVSQMKAPVIDFGPLGDDVYVLDGIPRTATEAATDADVAAALEFYASLKAHAEAGTVQNAIAGAGINPRVHAILNGWIGNRRGTANGKLGMKGVAEAVTLLTRNTNRAMLRANPMQDVVLSRFSNVLGMVELHTAITGVRYDGARVVLTGQRTTAGAAEPFSAEVDRVIVTVPVSVLKAEMITFNPPLPEDKLTALSRMDMEAALRVRLEFRKNFWGTQTNFIFGGTQAPEYFNAGIGRDDQLKTLDITIHGPRAAALSALGQDMVPVILQELDDIFEGQATESIRRDPSGNILSVIMDWTKEEYIRGGVAYCTAEGSNQDRATLAVPVNDVLFFAGEAAETTGEAGTLNGALLSAQVAALTLIETIVPTNQKIIDG</sequence>
<evidence type="ECO:0000259" key="7">
    <source>
        <dbReference type="Pfam" id="PF01593"/>
    </source>
</evidence>
<proteinExistence type="inferred from homology"/>
<evidence type="ECO:0000256" key="3">
    <source>
        <dbReference type="ARBA" id="ARBA00012535"/>
    </source>
</evidence>
<dbReference type="GO" id="GO:0009851">
    <property type="term" value="P:auxin biosynthetic process"/>
    <property type="evidence" value="ECO:0007669"/>
    <property type="project" value="UniProtKB-KW"/>
</dbReference>
<evidence type="ECO:0000256" key="1">
    <source>
        <dbReference type="ARBA" id="ARBA00004814"/>
    </source>
</evidence>
<dbReference type="EC" id="1.13.12.3" evidence="3"/>
<dbReference type="PRINTS" id="PR00419">
    <property type="entry name" value="ADXRDTASE"/>
</dbReference>
<evidence type="ECO:0000256" key="4">
    <source>
        <dbReference type="ARBA" id="ARBA00017871"/>
    </source>
</evidence>
<evidence type="ECO:0000313" key="9">
    <source>
        <dbReference type="Proteomes" id="UP001319180"/>
    </source>
</evidence>
<dbReference type="Pfam" id="PF01593">
    <property type="entry name" value="Amino_oxidase"/>
    <property type="match status" value="1"/>
</dbReference>
<dbReference type="AlphaFoldDB" id="A0AAP2GIY2"/>
<comment type="pathway">
    <text evidence="1">Plant hormone metabolism; auxin biosynthesis.</text>
</comment>
<reference evidence="8 9" key="1">
    <citation type="submission" date="2021-05" db="EMBL/GenBank/DDBJ databases">
        <title>A Polyphasic approach of four new species of the genus Ohtaekwangia: Ohtaekwangia histidinii sp. nov., Ohtaekwangia cretensis sp. nov., Ohtaekwangia indiensis sp. nov., Ohtaekwangia reichenbachii sp. nov. from diverse environment.</title>
        <authorList>
            <person name="Octaviana S."/>
        </authorList>
    </citation>
    <scope>NUCLEOTIDE SEQUENCE [LARGE SCALE GENOMIC DNA]</scope>
    <source>
        <strain evidence="8 9">PWU37</strain>
    </source>
</reference>
<dbReference type="Pfam" id="PF13450">
    <property type="entry name" value="NAD_binding_8"/>
    <property type="match status" value="1"/>
</dbReference>
<dbReference type="Gene3D" id="3.50.50.60">
    <property type="entry name" value="FAD/NAD(P)-binding domain"/>
    <property type="match status" value="1"/>
</dbReference>
<dbReference type="SUPFAM" id="SSF51905">
    <property type="entry name" value="FAD/NAD(P)-binding domain"/>
    <property type="match status" value="1"/>
</dbReference>
<keyword evidence="9" id="KW-1185">Reference proteome</keyword>
<comment type="catalytic activity">
    <reaction evidence="6">
        <text>L-tryptophan + O2 = indole-3-acetamide + CO2 + H2O</text>
        <dbReference type="Rhea" id="RHEA:16165"/>
        <dbReference type="ChEBI" id="CHEBI:15377"/>
        <dbReference type="ChEBI" id="CHEBI:15379"/>
        <dbReference type="ChEBI" id="CHEBI:16031"/>
        <dbReference type="ChEBI" id="CHEBI:16526"/>
        <dbReference type="ChEBI" id="CHEBI:57912"/>
        <dbReference type="EC" id="1.13.12.3"/>
    </reaction>
</comment>
<dbReference type="RefSeq" id="WP_254090641.1">
    <property type="nucleotide sequence ID" value="NZ_JAHESC010000016.1"/>
</dbReference>
<comment type="similarity">
    <text evidence="2">Belongs to the tryptophan 2-monooxygenase family.</text>
</comment>
<comment type="caution">
    <text evidence="8">The sequence shown here is derived from an EMBL/GenBank/DDBJ whole genome shotgun (WGS) entry which is preliminary data.</text>
</comment>
<evidence type="ECO:0000256" key="5">
    <source>
        <dbReference type="ARBA" id="ARBA00023070"/>
    </source>
</evidence>